<dbReference type="Proteomes" id="UP001148838">
    <property type="component" value="Unassembled WGS sequence"/>
</dbReference>
<accession>A0ABQ8SZ71</accession>
<protein>
    <submittedName>
        <fullName evidence="1">Uncharacterized protein</fullName>
    </submittedName>
</protein>
<evidence type="ECO:0000313" key="2">
    <source>
        <dbReference type="Proteomes" id="UP001148838"/>
    </source>
</evidence>
<name>A0ABQ8SZ71_PERAM</name>
<dbReference type="EMBL" id="JAJSOF020000019">
    <property type="protein sequence ID" value="KAJ4438765.1"/>
    <property type="molecule type" value="Genomic_DNA"/>
</dbReference>
<keyword evidence="2" id="KW-1185">Reference proteome</keyword>
<reference evidence="1 2" key="1">
    <citation type="journal article" date="2022" name="Allergy">
        <title>Genome assembly and annotation of Periplaneta americana reveal a comprehensive cockroach allergen profile.</title>
        <authorList>
            <person name="Wang L."/>
            <person name="Xiong Q."/>
            <person name="Saelim N."/>
            <person name="Wang L."/>
            <person name="Nong W."/>
            <person name="Wan A.T."/>
            <person name="Shi M."/>
            <person name="Liu X."/>
            <person name="Cao Q."/>
            <person name="Hui J.H.L."/>
            <person name="Sookrung N."/>
            <person name="Leung T.F."/>
            <person name="Tungtrongchitr A."/>
            <person name="Tsui S.K.W."/>
        </authorList>
    </citation>
    <scope>NUCLEOTIDE SEQUENCE [LARGE SCALE GENOMIC DNA]</scope>
    <source>
        <strain evidence="1">PWHHKU_190912</strain>
    </source>
</reference>
<gene>
    <name evidence="1" type="ORF">ANN_14716</name>
</gene>
<comment type="caution">
    <text evidence="1">The sequence shown here is derived from an EMBL/GenBank/DDBJ whole genome shotgun (WGS) entry which is preliminary data.</text>
</comment>
<evidence type="ECO:0000313" key="1">
    <source>
        <dbReference type="EMBL" id="KAJ4438765.1"/>
    </source>
</evidence>
<proteinExistence type="predicted"/>
<sequence>MDACQSENTELKYASRKMEHKLGSSDDNIFMNSIRYPIEQTRGVVVGSVKVSWALDRSRWSHFLATEVTRPYSIGLLCLGLLNSEVYKRKVKTREERLARILHACAQVKECPNELRSATQQQSARAAKCIEVDGELSEHVFFRPSRNAVQQDKTRVSVSDAAVVVVGLWCCGDLVRCDALRQWDLQADFGHCGTTERAVGLVFHTTLGGPSL</sequence>
<organism evidence="1 2">
    <name type="scientific">Periplaneta americana</name>
    <name type="common">American cockroach</name>
    <name type="synonym">Blatta americana</name>
    <dbReference type="NCBI Taxonomy" id="6978"/>
    <lineage>
        <taxon>Eukaryota</taxon>
        <taxon>Metazoa</taxon>
        <taxon>Ecdysozoa</taxon>
        <taxon>Arthropoda</taxon>
        <taxon>Hexapoda</taxon>
        <taxon>Insecta</taxon>
        <taxon>Pterygota</taxon>
        <taxon>Neoptera</taxon>
        <taxon>Polyneoptera</taxon>
        <taxon>Dictyoptera</taxon>
        <taxon>Blattodea</taxon>
        <taxon>Blattoidea</taxon>
        <taxon>Blattidae</taxon>
        <taxon>Blattinae</taxon>
        <taxon>Periplaneta</taxon>
    </lineage>
</organism>